<keyword evidence="2" id="KW-1185">Reference proteome</keyword>
<sequence length="67" mass="7440">MAEARLTASSATKRRHVLQQHAHQAIGTDAELTAQAADQVGLWAAEDFILQRQRAQFTGLYFFLVPS</sequence>
<protein>
    <submittedName>
        <fullName evidence="1">Uncharacterized protein</fullName>
    </submittedName>
</protein>
<organism evidence="1 2">
    <name type="scientific">Pseudomonas syringae pv. tomato (strain ATCC BAA-871 / DC3000)</name>
    <dbReference type="NCBI Taxonomy" id="223283"/>
    <lineage>
        <taxon>Bacteria</taxon>
        <taxon>Pseudomonadati</taxon>
        <taxon>Pseudomonadota</taxon>
        <taxon>Gammaproteobacteria</taxon>
        <taxon>Pseudomonadales</taxon>
        <taxon>Pseudomonadaceae</taxon>
        <taxon>Pseudomonas</taxon>
    </lineage>
</organism>
<dbReference type="STRING" id="223283.PSPTO_1876"/>
<dbReference type="AlphaFoldDB" id="Q885F8"/>
<evidence type="ECO:0000313" key="1">
    <source>
        <dbReference type="EMBL" id="AAO55394.1"/>
    </source>
</evidence>
<name>Q885F8_PSESM</name>
<proteinExistence type="predicted"/>
<dbReference type="EMBL" id="AE016853">
    <property type="protein sequence ID" value="AAO55394.1"/>
    <property type="molecule type" value="Genomic_DNA"/>
</dbReference>
<accession>Q885F8</accession>
<evidence type="ECO:0000313" key="2">
    <source>
        <dbReference type="Proteomes" id="UP000002515"/>
    </source>
</evidence>
<gene>
    <name evidence="1" type="ordered locus">PSPTO_1876</name>
</gene>
<reference evidence="1 2" key="1">
    <citation type="journal article" date="2003" name="Proc. Natl. Acad. Sci. U.S.A.">
        <title>The complete genome sequence of the Arabidopsis and tomato pathogen Pseudomonas syringae pv. tomato DC3000.</title>
        <authorList>
            <person name="Buell C.R."/>
            <person name="Joardar V."/>
            <person name="Lindeberg M."/>
            <person name="Selengut J."/>
            <person name="Paulsen I.T."/>
            <person name="Gwinn M.L."/>
            <person name="Dodson R.J."/>
            <person name="Deboy R.T."/>
            <person name="Durkin A.S."/>
            <person name="Kolonay J.F."/>
            <person name="Madupu R."/>
            <person name="Daugherty S."/>
            <person name="Brinkac L."/>
            <person name="Beanan M.J."/>
            <person name="Haft D.H."/>
            <person name="Nelson W.C."/>
            <person name="Davidsen T."/>
            <person name="Zafar N."/>
            <person name="Zhou L."/>
            <person name="Liu J."/>
            <person name="Yuan Q."/>
            <person name="Khouri H."/>
            <person name="Fedorova N."/>
            <person name="Tran B."/>
            <person name="Russell D."/>
            <person name="Berry K."/>
            <person name="Utterback T."/>
            <person name="Van Aken S.E."/>
            <person name="Feldblyum T.V."/>
            <person name="D'Ascenzo M."/>
            <person name="Deng W.L."/>
            <person name="Ramos A.R."/>
            <person name="Alfano J.R."/>
            <person name="Cartinhour S."/>
            <person name="Chatterjee A.K."/>
            <person name="Delaney T.P."/>
            <person name="Lazarowitz S.G."/>
            <person name="Martin G.B."/>
            <person name="Schneider D.J."/>
            <person name="Tang X."/>
            <person name="Bender C.L."/>
            <person name="White O."/>
            <person name="Fraser C.M."/>
            <person name="Collmer A."/>
        </authorList>
    </citation>
    <scope>NUCLEOTIDE SEQUENCE [LARGE SCALE GENOMIC DNA]</scope>
    <source>
        <strain evidence="2">ATCC BAA-871 / DC3000</strain>
    </source>
</reference>
<dbReference type="Proteomes" id="UP000002515">
    <property type="component" value="Chromosome"/>
</dbReference>
<dbReference type="HOGENOM" id="CLU_2809223_0_0_6"/>
<dbReference type="KEGG" id="pst:PSPTO_1876"/>